<dbReference type="GeneID" id="59330031"/>
<comment type="caution">
    <text evidence="4">The sequence shown here is derived from an EMBL/GenBank/DDBJ whole genome shotgun (WGS) entry which is preliminary data.</text>
</comment>
<dbReference type="GO" id="GO:0016705">
    <property type="term" value="F:oxidoreductase activity, acting on paired donors, with incorporation or reduction of molecular oxygen"/>
    <property type="evidence" value="ECO:0007669"/>
    <property type="project" value="InterPro"/>
</dbReference>
<dbReference type="GO" id="GO:0004497">
    <property type="term" value="F:monooxygenase activity"/>
    <property type="evidence" value="ECO:0007669"/>
    <property type="project" value="InterPro"/>
</dbReference>
<dbReference type="CDD" id="cd11069">
    <property type="entry name" value="CYP_FUM15-like"/>
    <property type="match status" value="1"/>
</dbReference>
<dbReference type="GO" id="GO:0005506">
    <property type="term" value="F:iron ion binding"/>
    <property type="evidence" value="ECO:0007669"/>
    <property type="project" value="InterPro"/>
</dbReference>
<keyword evidence="2" id="KW-0349">Heme</keyword>
<accession>A0A8H6CEA3</accession>
<dbReference type="Proteomes" id="UP000593566">
    <property type="component" value="Unassembled WGS sequence"/>
</dbReference>
<keyword evidence="2" id="KW-0408">Iron</keyword>
<dbReference type="PANTHER" id="PTHR24305:SF166">
    <property type="entry name" value="CYTOCHROME P450 12A4, MITOCHONDRIAL-RELATED"/>
    <property type="match status" value="1"/>
</dbReference>
<dbReference type="SUPFAM" id="SSF48264">
    <property type="entry name" value="Cytochrome P450"/>
    <property type="match status" value="1"/>
</dbReference>
<dbReference type="RefSeq" id="XP_037151084.1">
    <property type="nucleotide sequence ID" value="XM_037292545.1"/>
</dbReference>
<dbReference type="InterPro" id="IPR036396">
    <property type="entry name" value="Cyt_P450_sf"/>
</dbReference>
<organism evidence="4 5">
    <name type="scientific">Letharia lupina</name>
    <dbReference type="NCBI Taxonomy" id="560253"/>
    <lineage>
        <taxon>Eukaryota</taxon>
        <taxon>Fungi</taxon>
        <taxon>Dikarya</taxon>
        <taxon>Ascomycota</taxon>
        <taxon>Pezizomycotina</taxon>
        <taxon>Lecanoromycetes</taxon>
        <taxon>OSLEUM clade</taxon>
        <taxon>Lecanoromycetidae</taxon>
        <taxon>Lecanorales</taxon>
        <taxon>Lecanorineae</taxon>
        <taxon>Parmeliaceae</taxon>
        <taxon>Letharia</taxon>
    </lineage>
</organism>
<keyword evidence="3" id="KW-0472">Membrane</keyword>
<dbReference type="FunFam" id="1.10.630.10:FF:000051">
    <property type="entry name" value="Cytochrome P450 monooxygenase (Fum15)"/>
    <property type="match status" value="1"/>
</dbReference>
<protein>
    <recommendedName>
        <fullName evidence="6">Cytochrome P450</fullName>
    </recommendedName>
</protein>
<proteinExistence type="inferred from homology"/>
<evidence type="ECO:0000256" key="1">
    <source>
        <dbReference type="ARBA" id="ARBA00010617"/>
    </source>
</evidence>
<keyword evidence="5" id="KW-1185">Reference proteome</keyword>
<feature type="transmembrane region" description="Helical" evidence="3">
    <location>
        <begin position="35"/>
        <end position="53"/>
    </location>
</feature>
<comment type="similarity">
    <text evidence="1">Belongs to the cytochrome P450 family.</text>
</comment>
<evidence type="ECO:0000256" key="3">
    <source>
        <dbReference type="SAM" id="Phobius"/>
    </source>
</evidence>
<keyword evidence="3" id="KW-0812">Transmembrane</keyword>
<dbReference type="EMBL" id="JACCJB010000013">
    <property type="protein sequence ID" value="KAF6221649.1"/>
    <property type="molecule type" value="Genomic_DNA"/>
</dbReference>
<dbReference type="InterPro" id="IPR002401">
    <property type="entry name" value="Cyt_P450_E_grp-I"/>
</dbReference>
<keyword evidence="3" id="KW-1133">Transmembrane helix</keyword>
<dbReference type="AlphaFoldDB" id="A0A8H6CEA3"/>
<name>A0A8H6CEA3_9LECA</name>
<dbReference type="GO" id="GO:0020037">
    <property type="term" value="F:heme binding"/>
    <property type="evidence" value="ECO:0007669"/>
    <property type="project" value="InterPro"/>
</dbReference>
<evidence type="ECO:0000313" key="4">
    <source>
        <dbReference type="EMBL" id="KAF6221649.1"/>
    </source>
</evidence>
<dbReference type="InterPro" id="IPR001128">
    <property type="entry name" value="Cyt_P450"/>
</dbReference>
<dbReference type="Pfam" id="PF00067">
    <property type="entry name" value="p450"/>
    <property type="match status" value="1"/>
</dbReference>
<sequence length="551" mass="61980">MSDVPVRPVTGFSAIVAYALVTYKPDVLLFSRPSFFGTFFQIWTLCFSIWAFWKVILYPKYFSPLRHLPGPENASWWNGNAARIFSEANGAPAAEWLRTIPHDGVFRYLGIFNSERLVTTSPKALAEICTRNYEFIKPRQLTYIGGQILGPGLVLADGDEHKRQRKLLMPAFAVKHIKDLYPVFWEKAKEVTDKMTELMKNDTSKERELSTFDIGEWASRAALDVITLAALGKDFGAIKDPETPLNRTYRIVFEPTRLLQIFAILKGVIPGWIVNIIPIKRNLAMEHAAQTIKATCRDVIRVKQEKLARKELTDIDILSIMVKSQEIAEDGMVDQMMTFLAAGHETVSVGITWAIYMMCVHPDWQARLRAEVRESLPSPLSSDTNIASTDIDQLPLLNAFCNEILRYWPPIPMTTRTAACDTTILGHFVPKETRIIVAITGTNRDKNQWGPDADQFRPERWMTAEGKPDATGGASSKYGLLSFMHGPRNCIGSGFARSEMACVVAAWVGRFEFVLRDEKELDEKNVVVSGGAFSAKPLKGIWVKAKIVEGW</sequence>
<feature type="transmembrane region" description="Helical" evidence="3">
    <location>
        <begin position="6"/>
        <end position="23"/>
    </location>
</feature>
<dbReference type="Gene3D" id="1.10.630.10">
    <property type="entry name" value="Cytochrome P450"/>
    <property type="match status" value="1"/>
</dbReference>
<dbReference type="InterPro" id="IPR050121">
    <property type="entry name" value="Cytochrome_P450_monoxygenase"/>
</dbReference>
<evidence type="ECO:0000256" key="2">
    <source>
        <dbReference type="PIRSR" id="PIRSR602401-1"/>
    </source>
</evidence>
<dbReference type="PRINTS" id="PR00385">
    <property type="entry name" value="P450"/>
</dbReference>
<feature type="binding site" description="axial binding residue" evidence="2">
    <location>
        <position position="490"/>
    </location>
    <ligand>
        <name>heme</name>
        <dbReference type="ChEBI" id="CHEBI:30413"/>
    </ligand>
    <ligandPart>
        <name>Fe</name>
        <dbReference type="ChEBI" id="CHEBI:18248"/>
    </ligandPart>
</feature>
<gene>
    <name evidence="4" type="ORF">HO133_001617</name>
</gene>
<evidence type="ECO:0008006" key="6">
    <source>
        <dbReference type="Google" id="ProtNLM"/>
    </source>
</evidence>
<evidence type="ECO:0000313" key="5">
    <source>
        <dbReference type="Proteomes" id="UP000593566"/>
    </source>
</evidence>
<dbReference type="PANTHER" id="PTHR24305">
    <property type="entry name" value="CYTOCHROME P450"/>
    <property type="match status" value="1"/>
</dbReference>
<dbReference type="PRINTS" id="PR00463">
    <property type="entry name" value="EP450I"/>
</dbReference>
<keyword evidence="2" id="KW-0479">Metal-binding</keyword>
<reference evidence="4 5" key="1">
    <citation type="journal article" date="2020" name="Genomics">
        <title>Complete, high-quality genomes from long-read metagenomic sequencing of two wolf lichen thalli reveals enigmatic genome architecture.</title>
        <authorList>
            <person name="McKenzie S.K."/>
            <person name="Walston R.F."/>
            <person name="Allen J.L."/>
        </authorList>
    </citation>
    <scope>NUCLEOTIDE SEQUENCE [LARGE SCALE GENOMIC DNA]</scope>
    <source>
        <strain evidence="4">WasteWater1</strain>
    </source>
</reference>
<comment type="cofactor">
    <cofactor evidence="2">
        <name>heme</name>
        <dbReference type="ChEBI" id="CHEBI:30413"/>
    </cofactor>
</comment>